<protein>
    <submittedName>
        <fullName evidence="2">ABC-type lipoprotein export system ATPase subunit</fullName>
    </submittedName>
</protein>
<dbReference type="Proteomes" id="UP001240236">
    <property type="component" value="Unassembled WGS sequence"/>
</dbReference>
<sequence length="116" mass="11902">MSLPSVDGVTLGYRGEPVLGDLPVTAGEEPSGGRRQRTAPARGPALAGDVLLADEVTSELDAANRARVLELLRAEAERGAAAVFATHDAEAAAFCDAELLLRDGSAEPLAIVKVAP</sequence>
<feature type="region of interest" description="Disordered" evidence="1">
    <location>
        <begin position="14"/>
        <end position="42"/>
    </location>
</feature>
<reference evidence="2 3" key="1">
    <citation type="submission" date="2023-07" db="EMBL/GenBank/DDBJ databases">
        <title>Sequencing the genomes of 1000 actinobacteria strains.</title>
        <authorList>
            <person name="Klenk H.-P."/>
        </authorList>
    </citation>
    <scope>NUCLEOTIDE SEQUENCE [LARGE SCALE GENOMIC DNA]</scope>
    <source>
        <strain evidence="2 3">DSM 44709</strain>
    </source>
</reference>
<evidence type="ECO:0000313" key="2">
    <source>
        <dbReference type="EMBL" id="MDQ0368890.1"/>
    </source>
</evidence>
<dbReference type="AlphaFoldDB" id="A0AAE3W5R4"/>
<dbReference type="InterPro" id="IPR015854">
    <property type="entry name" value="ABC_transpr_LolD-like"/>
</dbReference>
<dbReference type="SUPFAM" id="SSF52540">
    <property type="entry name" value="P-loop containing nucleoside triphosphate hydrolases"/>
    <property type="match status" value="1"/>
</dbReference>
<dbReference type="GO" id="GO:0005886">
    <property type="term" value="C:plasma membrane"/>
    <property type="evidence" value="ECO:0007669"/>
    <property type="project" value="TreeGrafter"/>
</dbReference>
<organism evidence="2 3">
    <name type="scientific">Catenuloplanes indicus</name>
    <dbReference type="NCBI Taxonomy" id="137267"/>
    <lineage>
        <taxon>Bacteria</taxon>
        <taxon>Bacillati</taxon>
        <taxon>Actinomycetota</taxon>
        <taxon>Actinomycetes</taxon>
        <taxon>Micromonosporales</taxon>
        <taxon>Micromonosporaceae</taxon>
        <taxon>Catenuloplanes</taxon>
    </lineage>
</organism>
<dbReference type="Gene3D" id="3.40.50.300">
    <property type="entry name" value="P-loop containing nucleotide triphosphate hydrolases"/>
    <property type="match status" value="1"/>
</dbReference>
<dbReference type="PANTHER" id="PTHR24220">
    <property type="entry name" value="IMPORT ATP-BINDING PROTEIN"/>
    <property type="match status" value="1"/>
</dbReference>
<keyword evidence="2" id="KW-0449">Lipoprotein</keyword>
<comment type="caution">
    <text evidence="2">The sequence shown here is derived from an EMBL/GenBank/DDBJ whole genome shotgun (WGS) entry which is preliminary data.</text>
</comment>
<proteinExistence type="predicted"/>
<name>A0AAE3W5R4_9ACTN</name>
<evidence type="ECO:0000313" key="3">
    <source>
        <dbReference type="Proteomes" id="UP001240236"/>
    </source>
</evidence>
<evidence type="ECO:0000256" key="1">
    <source>
        <dbReference type="SAM" id="MobiDB-lite"/>
    </source>
</evidence>
<dbReference type="EMBL" id="JAUSUZ010000001">
    <property type="protein sequence ID" value="MDQ0368890.1"/>
    <property type="molecule type" value="Genomic_DNA"/>
</dbReference>
<dbReference type="InterPro" id="IPR027417">
    <property type="entry name" value="P-loop_NTPase"/>
</dbReference>
<dbReference type="GO" id="GO:0022857">
    <property type="term" value="F:transmembrane transporter activity"/>
    <property type="evidence" value="ECO:0007669"/>
    <property type="project" value="TreeGrafter"/>
</dbReference>
<keyword evidence="3" id="KW-1185">Reference proteome</keyword>
<accession>A0AAE3W5R4</accession>
<gene>
    <name evidence="2" type="ORF">J2S42_005559</name>
</gene>